<evidence type="ECO:0000313" key="1">
    <source>
        <dbReference type="EMBL" id="TDE16886.1"/>
    </source>
</evidence>
<keyword evidence="2" id="KW-1185">Reference proteome</keyword>
<dbReference type="AlphaFoldDB" id="A0A4R5DR41"/>
<accession>A0A4R5DR41</accession>
<reference evidence="1 2" key="1">
    <citation type="submission" date="2019-03" db="EMBL/GenBank/DDBJ databases">
        <title>Dyadobacter AR-3-6 sp. nov., isolated from arctic soil.</title>
        <authorList>
            <person name="Chaudhary D.K."/>
        </authorList>
    </citation>
    <scope>NUCLEOTIDE SEQUENCE [LARGE SCALE GENOMIC DNA]</scope>
    <source>
        <strain evidence="1 2">AR-3-6</strain>
    </source>
</reference>
<sequence length="392" mass="43419">MGEFYGDAYSDNAGMGQSGVSTGNGFQINNLNPALWTRNRFTTLDIGIIGQYKDIVSGNKQQQTAGANLAYVSLAFPVSRRWTLGASLKPYSFIDFENTSARNIPGTPNSAVYYNSGKGGINKASITNAYQIGRYVSLGLESSYFFGNIRRASEVLIPLDVNGSDYLVGINDRTTYSDFAFKGGAAVRIPIKKDNKLDLNLGGSYSFKTRINGNQTSTLELTQNTFVVGNSDTLTNNLSSTLTVPQQYQVGMSLEWPFKLILSADYSHQSWSQYRGFNTSSNDGLTNTSRIHLGVEYQPRFLSLNYFDRVRYRVGFSHGNTPYVVNNRDVKDTNVSLGFTFPMGRGYQNFISLAFIGGQRGATGSGMIRERYGRAVLGITLLDRWFEKQKLN</sequence>
<dbReference type="EMBL" id="SMFL01000003">
    <property type="protein sequence ID" value="TDE16886.1"/>
    <property type="molecule type" value="Genomic_DNA"/>
</dbReference>
<evidence type="ECO:0008006" key="3">
    <source>
        <dbReference type="Google" id="ProtNLM"/>
    </source>
</evidence>
<dbReference type="Gene3D" id="2.40.160.60">
    <property type="entry name" value="Outer membrane protein transport protein (OMPP1/FadL/TodX)"/>
    <property type="match status" value="1"/>
</dbReference>
<dbReference type="SUPFAM" id="SSF56935">
    <property type="entry name" value="Porins"/>
    <property type="match status" value="1"/>
</dbReference>
<dbReference type="OrthoDB" id="1491239at2"/>
<organism evidence="1 2">
    <name type="scientific">Dyadobacter psychrotolerans</name>
    <dbReference type="NCBI Taxonomy" id="2541721"/>
    <lineage>
        <taxon>Bacteria</taxon>
        <taxon>Pseudomonadati</taxon>
        <taxon>Bacteroidota</taxon>
        <taxon>Cytophagia</taxon>
        <taxon>Cytophagales</taxon>
        <taxon>Spirosomataceae</taxon>
        <taxon>Dyadobacter</taxon>
    </lineage>
</organism>
<dbReference type="Proteomes" id="UP000294850">
    <property type="component" value="Unassembled WGS sequence"/>
</dbReference>
<protein>
    <recommendedName>
        <fullName evidence="3">DUF5723 domain-containing protein</fullName>
    </recommendedName>
</protein>
<evidence type="ECO:0000313" key="2">
    <source>
        <dbReference type="Proteomes" id="UP000294850"/>
    </source>
</evidence>
<name>A0A4R5DR41_9BACT</name>
<comment type="caution">
    <text evidence="1">The sequence shown here is derived from an EMBL/GenBank/DDBJ whole genome shotgun (WGS) entry which is preliminary data.</text>
</comment>
<proteinExistence type="predicted"/>
<gene>
    <name evidence="1" type="ORF">E0F88_09125</name>
</gene>